<feature type="region of interest" description="Disordered" evidence="1">
    <location>
        <begin position="84"/>
        <end position="125"/>
    </location>
</feature>
<feature type="compositionally biased region" description="Basic and acidic residues" evidence="1">
    <location>
        <begin position="368"/>
        <end position="383"/>
    </location>
</feature>
<reference evidence="2" key="1">
    <citation type="journal article" date="2023" name="Mol. Biol. Evol.">
        <title>Third-Generation Sequencing Reveals the Adaptive Role of the Epigenome in Three Deep-Sea Polychaetes.</title>
        <authorList>
            <person name="Perez M."/>
            <person name="Aroh O."/>
            <person name="Sun Y."/>
            <person name="Lan Y."/>
            <person name="Juniper S.K."/>
            <person name="Young C.R."/>
            <person name="Angers B."/>
            <person name="Qian P.Y."/>
        </authorList>
    </citation>
    <scope>NUCLEOTIDE SEQUENCE</scope>
    <source>
        <strain evidence="2">R07B-5</strain>
    </source>
</reference>
<feature type="compositionally biased region" description="Basic and acidic residues" evidence="1">
    <location>
        <begin position="151"/>
        <end position="172"/>
    </location>
</feature>
<feature type="region of interest" description="Disordered" evidence="1">
    <location>
        <begin position="29"/>
        <end position="62"/>
    </location>
</feature>
<dbReference type="PANTHER" id="PTHR23149:SF27">
    <property type="entry name" value="PIN2_TERF1-INTERACTING TELOMERASE INHIBITOR 1"/>
    <property type="match status" value="1"/>
</dbReference>
<protein>
    <submittedName>
        <fullName evidence="2">Uncharacterized protein</fullName>
    </submittedName>
</protein>
<feature type="compositionally biased region" description="Basic and acidic residues" evidence="1">
    <location>
        <begin position="29"/>
        <end position="38"/>
    </location>
</feature>
<dbReference type="GO" id="GO:0010521">
    <property type="term" value="F:telomerase inhibitor activity"/>
    <property type="evidence" value="ECO:0007669"/>
    <property type="project" value="TreeGrafter"/>
</dbReference>
<feature type="compositionally biased region" description="Polar residues" evidence="1">
    <location>
        <begin position="306"/>
        <end position="319"/>
    </location>
</feature>
<organism evidence="2 3">
    <name type="scientific">Ridgeia piscesae</name>
    <name type="common">Tubeworm</name>
    <dbReference type="NCBI Taxonomy" id="27915"/>
    <lineage>
        <taxon>Eukaryota</taxon>
        <taxon>Metazoa</taxon>
        <taxon>Spiralia</taxon>
        <taxon>Lophotrochozoa</taxon>
        <taxon>Annelida</taxon>
        <taxon>Polychaeta</taxon>
        <taxon>Sedentaria</taxon>
        <taxon>Canalipalpata</taxon>
        <taxon>Sabellida</taxon>
        <taxon>Siboglinidae</taxon>
        <taxon>Ridgeia</taxon>
    </lineage>
</organism>
<keyword evidence="3" id="KW-1185">Reference proteome</keyword>
<feature type="compositionally biased region" description="Basic residues" evidence="1">
    <location>
        <begin position="473"/>
        <end position="490"/>
    </location>
</feature>
<feature type="compositionally biased region" description="Basic residues" evidence="1">
    <location>
        <begin position="222"/>
        <end position="231"/>
    </location>
</feature>
<dbReference type="EMBL" id="JAODUO010005580">
    <property type="protein sequence ID" value="KAK2140773.1"/>
    <property type="molecule type" value="Genomic_DNA"/>
</dbReference>
<comment type="caution">
    <text evidence="2">The sequence shown here is derived from an EMBL/GenBank/DDBJ whole genome shotgun (WGS) entry which is preliminary data.</text>
</comment>
<feature type="compositionally biased region" description="Polar residues" evidence="1">
    <location>
        <begin position="89"/>
        <end position="100"/>
    </location>
</feature>
<name>A0AAD9IUW2_RIDPI</name>
<dbReference type="AlphaFoldDB" id="A0AAD9IUW2"/>
<feature type="compositionally biased region" description="Polar residues" evidence="1">
    <location>
        <begin position="437"/>
        <end position="455"/>
    </location>
</feature>
<feature type="region of interest" description="Disordered" evidence="1">
    <location>
        <begin position="151"/>
        <end position="508"/>
    </location>
</feature>
<sequence>VGCTQKHADNWLAHQDDFNSLLSALSADHAPDTQHDTQDVSVSVQSLEEKSQQQKSRVHYKKFTKGKDLSRYGSTDLDSILGKRKSVSAPVTPQVQSEANSDTEEQKEDTASNPEEDKDDKSGSLFGVTTITKTTSIADYFAQKMAALKESRMKKNDAGGERAEADIQREDNDTSAVDAASLDNIDCSGERPKKKKKSRKSKENVCIEMSSEDGIEIDKHSQVSKKSKKTKQYHDEESVSTEPVGEDVETSDSRQKGKKLKKNKQCKDAENLSTEIGDHDSTAVETRLESSKKESKKRKHEETKYCNVSATENTTNNAVGSKKRKNKSMRKSDIKNSQLDTRESQPTDVKLCVDQTSEMKKTKKSKKGKCEKIVENSGCEKQDIVQTNTGENGSIKKSKKKRKSCAKNSNDSADDHELPEANVEPQSSKKKLRKSENVTTSVASTESLSPGTKTDQVGPDVDSPKDEQQTTKQKLKRKKKSKERSKKRRKADLEKLEKSGKGLGFVGSNLDDISGYGGGFIVQHPWANKK</sequence>
<dbReference type="InterPro" id="IPR050656">
    <property type="entry name" value="PINX1"/>
</dbReference>
<feature type="compositionally biased region" description="Basic residues" evidence="1">
    <location>
        <begin position="396"/>
        <end position="405"/>
    </location>
</feature>
<dbReference type="PANTHER" id="PTHR23149">
    <property type="entry name" value="G PATCH DOMAIN CONTAINING PROTEIN"/>
    <property type="match status" value="1"/>
</dbReference>
<feature type="non-terminal residue" evidence="2">
    <location>
        <position position="1"/>
    </location>
</feature>
<feature type="compositionally biased region" description="Basic and acidic residues" evidence="1">
    <location>
        <begin position="330"/>
        <end position="345"/>
    </location>
</feature>
<feature type="compositionally biased region" description="Basic and acidic residues" evidence="1">
    <location>
        <begin position="265"/>
        <end position="293"/>
    </location>
</feature>
<evidence type="ECO:0000256" key="1">
    <source>
        <dbReference type="SAM" id="MobiDB-lite"/>
    </source>
</evidence>
<dbReference type="Proteomes" id="UP001209878">
    <property type="component" value="Unassembled WGS sequence"/>
</dbReference>
<gene>
    <name evidence="2" type="ORF">NP493_5587g00002</name>
</gene>
<feature type="compositionally biased region" description="Basic and acidic residues" evidence="1">
    <location>
        <begin position="491"/>
        <end position="500"/>
    </location>
</feature>
<accession>A0AAD9IUW2</accession>
<evidence type="ECO:0000313" key="3">
    <source>
        <dbReference type="Proteomes" id="UP001209878"/>
    </source>
</evidence>
<proteinExistence type="predicted"/>
<dbReference type="GO" id="GO:0005730">
    <property type="term" value="C:nucleolus"/>
    <property type="evidence" value="ECO:0007669"/>
    <property type="project" value="TreeGrafter"/>
</dbReference>
<evidence type="ECO:0000313" key="2">
    <source>
        <dbReference type="EMBL" id="KAK2140773.1"/>
    </source>
</evidence>